<dbReference type="EMBL" id="JYIX01000038">
    <property type="protein sequence ID" value="KJL31964.1"/>
    <property type="molecule type" value="Genomic_DNA"/>
</dbReference>
<organism evidence="1 2">
    <name type="scientific">Microbacterium azadirachtae</name>
    <dbReference type="NCBI Taxonomy" id="582680"/>
    <lineage>
        <taxon>Bacteria</taxon>
        <taxon>Bacillati</taxon>
        <taxon>Actinomycetota</taxon>
        <taxon>Actinomycetes</taxon>
        <taxon>Micrococcales</taxon>
        <taxon>Microbacteriaceae</taxon>
        <taxon>Microbacterium</taxon>
    </lineage>
</organism>
<dbReference type="RefSeq" id="WP_045273259.1">
    <property type="nucleotide sequence ID" value="NZ_JYIX01000038.1"/>
</dbReference>
<accession>A0A0F0LH26</accession>
<dbReference type="PATRIC" id="fig|582680.6.peg.3327"/>
<evidence type="ECO:0000313" key="1">
    <source>
        <dbReference type="EMBL" id="KJL31964.1"/>
    </source>
</evidence>
<protein>
    <submittedName>
        <fullName evidence="1">Uncharacterized protein</fullName>
    </submittedName>
</protein>
<dbReference type="Proteomes" id="UP000033740">
    <property type="component" value="Unassembled WGS sequence"/>
</dbReference>
<name>A0A0F0LH26_9MICO</name>
<dbReference type="AlphaFoldDB" id="A0A0F0LH26"/>
<reference evidence="1 2" key="1">
    <citation type="submission" date="2015-02" db="EMBL/GenBank/DDBJ databases">
        <title>Draft genome sequences of ten Microbacterium spp. with emphasis on heavy metal contaminated environments.</title>
        <authorList>
            <person name="Corretto E."/>
        </authorList>
    </citation>
    <scope>NUCLEOTIDE SEQUENCE [LARGE SCALE GENOMIC DNA]</scope>
    <source>
        <strain evidence="1 2">ARN176</strain>
    </source>
</reference>
<comment type="caution">
    <text evidence="1">The sequence shown here is derived from an EMBL/GenBank/DDBJ whole genome shotgun (WGS) entry which is preliminary data.</text>
</comment>
<gene>
    <name evidence="1" type="ORF">RS86_03245</name>
</gene>
<sequence>MSTLAFEPLSTSFFGCRITISGIAYSSGVLFESPVSSPEQELALQNARSAFGFVQDERPVDLHAAVARRLPPTVDAAVFGECRLVSLSAVWRTRAQSLGLSLAYGFDDGVYAIASLRDNTVEEVSLAD</sequence>
<keyword evidence="2" id="KW-1185">Reference proteome</keyword>
<evidence type="ECO:0000313" key="2">
    <source>
        <dbReference type="Proteomes" id="UP000033740"/>
    </source>
</evidence>
<proteinExistence type="predicted"/>